<feature type="region of interest" description="Disordered" evidence="2">
    <location>
        <begin position="301"/>
        <end position="348"/>
    </location>
</feature>
<feature type="compositionally biased region" description="Low complexity" evidence="2">
    <location>
        <begin position="436"/>
        <end position="447"/>
    </location>
</feature>
<name>A0ABR3GPB8_9PEZI</name>
<comment type="caution">
    <text evidence="3">The sequence shown here is derived from an EMBL/GenBank/DDBJ whole genome shotgun (WGS) entry which is preliminary data.</text>
</comment>
<reference evidence="3 4" key="1">
    <citation type="submission" date="2024-02" db="EMBL/GenBank/DDBJ databases">
        <title>Discinaceae phylogenomics.</title>
        <authorList>
            <person name="Dirks A.C."/>
            <person name="James T.Y."/>
        </authorList>
    </citation>
    <scope>NUCLEOTIDE SEQUENCE [LARGE SCALE GENOMIC DNA]</scope>
    <source>
        <strain evidence="3 4">ACD0624</strain>
    </source>
</reference>
<feature type="compositionally biased region" description="Acidic residues" evidence="2">
    <location>
        <begin position="11"/>
        <end position="22"/>
    </location>
</feature>
<evidence type="ECO:0000313" key="3">
    <source>
        <dbReference type="EMBL" id="KAL0637645.1"/>
    </source>
</evidence>
<dbReference type="EMBL" id="JBBBZM010000032">
    <property type="protein sequence ID" value="KAL0637645.1"/>
    <property type="molecule type" value="Genomic_DNA"/>
</dbReference>
<feature type="compositionally biased region" description="Polar residues" evidence="2">
    <location>
        <begin position="42"/>
        <end position="57"/>
    </location>
</feature>
<dbReference type="Pfam" id="PF09441">
    <property type="entry name" value="Abp2"/>
    <property type="match status" value="1"/>
</dbReference>
<dbReference type="PANTHER" id="PTHR42048">
    <property type="entry name" value="ARS-BINDING PROTEIN 2"/>
    <property type="match status" value="1"/>
</dbReference>
<keyword evidence="4" id="KW-1185">Reference proteome</keyword>
<feature type="region of interest" description="Disordered" evidence="2">
    <location>
        <begin position="1"/>
        <end position="94"/>
    </location>
</feature>
<feature type="compositionally biased region" description="Basic and acidic residues" evidence="2">
    <location>
        <begin position="302"/>
        <end position="335"/>
    </location>
</feature>
<keyword evidence="1" id="KW-0175">Coiled coil</keyword>
<feature type="compositionally biased region" description="Polar residues" evidence="2">
    <location>
        <begin position="116"/>
        <end position="125"/>
    </location>
</feature>
<dbReference type="InterPro" id="IPR018562">
    <property type="entry name" value="ARS-binding_2"/>
</dbReference>
<dbReference type="PANTHER" id="PTHR42048:SF1">
    <property type="entry name" value="ARS-BINDING PROTEIN 2"/>
    <property type="match status" value="1"/>
</dbReference>
<accession>A0ABR3GPB8</accession>
<evidence type="ECO:0000313" key="4">
    <source>
        <dbReference type="Proteomes" id="UP001447188"/>
    </source>
</evidence>
<feature type="compositionally biased region" description="Basic residues" evidence="2">
    <location>
        <begin position="78"/>
        <end position="88"/>
    </location>
</feature>
<gene>
    <name evidence="3" type="ORF">Q9L58_003369</name>
</gene>
<feature type="region of interest" description="Disordered" evidence="2">
    <location>
        <begin position="414"/>
        <end position="506"/>
    </location>
</feature>
<sequence length="794" mass="86739">MDTEQYQNSLGDEEEEDDDVDESNFVQGITDSGHHDHDHHTQSATTPSFGFGRQQSLIDPALDTSPPENHSDSVHSHSPQHHHNHHQQQQHLQNQFVTSQIPRQIYTDIARSASQFSLQHTTPDQLSAGGARFPSSSPVPPKILPAFTPTDRSLPDRSVTDETLDDAYVAFILYCNPSVQLNCDTTELQKAFRQPPKSDGKTFNVHRLLQLIEKFEDREIKTWTRLATELGVERTADQSAQKVQQYAVRLKRWMHAMHIDAFFEYILNKPHTYYQQIPHLTSSPTSDRDGVPIEEDLALRALHPETRPKRGRRKTDDKDDCGSDKDIPDPKRPHLDTPTPSTADPISAMDHFSNALFPPQSAVSSSGGADGVDRFLDDTDPWTAAAQSVMSGNGNSGGASAGGQQFRWRAFPREGTTPVTTQPPITVLTSHSGSNTPVDEVPTPTTPSASKPRARRRHGPAVSSAWPSSGNPLTGKLRGRPPSNRSVRDGPFSTFPANPTGKGHTIDLSPGGITSTPTSTPVASHAPPHQYTFRPQQLHLTVPTRTGGHITVASPSSAVTPHPHINGSWKREKSPLGRGSEIAYSMVDTNDMERKFSVALLQAQSDNGGLLNVEDAKKIAGRVVANLRQSWPESGDGRETDDRAIAALMGCGDNNESVCRDVRLTKLSGGERRTDLDDLGLGEDVDDGLNDDDGGGRYEVRWSVQFGPMKADFSQVVLLPGSGGFHRMGSGLSTLGDDDDDGSLKELGGLGGFDDGDGRVEELKKKVAELKRIVKEREREITGIKEKVLKAVVS</sequence>
<organism evidence="3 4">
    <name type="scientific">Discina gigas</name>
    <dbReference type="NCBI Taxonomy" id="1032678"/>
    <lineage>
        <taxon>Eukaryota</taxon>
        <taxon>Fungi</taxon>
        <taxon>Dikarya</taxon>
        <taxon>Ascomycota</taxon>
        <taxon>Pezizomycotina</taxon>
        <taxon>Pezizomycetes</taxon>
        <taxon>Pezizales</taxon>
        <taxon>Discinaceae</taxon>
        <taxon>Discina</taxon>
    </lineage>
</organism>
<evidence type="ECO:0000256" key="2">
    <source>
        <dbReference type="SAM" id="MobiDB-lite"/>
    </source>
</evidence>
<feature type="region of interest" description="Disordered" evidence="2">
    <location>
        <begin position="551"/>
        <end position="575"/>
    </location>
</feature>
<dbReference type="Proteomes" id="UP001447188">
    <property type="component" value="Unassembled WGS sequence"/>
</dbReference>
<protein>
    <submittedName>
        <fullName evidence="3">Uncharacterized protein</fullName>
    </submittedName>
</protein>
<feature type="region of interest" description="Disordered" evidence="2">
    <location>
        <begin position="116"/>
        <end position="140"/>
    </location>
</feature>
<feature type="coiled-coil region" evidence="1">
    <location>
        <begin position="760"/>
        <end position="787"/>
    </location>
</feature>
<feature type="compositionally biased region" description="Basic and acidic residues" evidence="2">
    <location>
        <begin position="32"/>
        <end position="41"/>
    </location>
</feature>
<feature type="compositionally biased region" description="Low complexity" evidence="2">
    <location>
        <begin position="416"/>
        <end position="429"/>
    </location>
</feature>
<feature type="compositionally biased region" description="Polar residues" evidence="2">
    <location>
        <begin position="1"/>
        <end position="10"/>
    </location>
</feature>
<evidence type="ECO:0000256" key="1">
    <source>
        <dbReference type="SAM" id="Coils"/>
    </source>
</evidence>
<proteinExistence type="predicted"/>